<keyword evidence="2" id="KW-1185">Reference proteome</keyword>
<organism evidence="1 2">
    <name type="scientific">Elstera litoralis</name>
    <dbReference type="NCBI Taxonomy" id="552518"/>
    <lineage>
        <taxon>Bacteria</taxon>
        <taxon>Pseudomonadati</taxon>
        <taxon>Pseudomonadota</taxon>
        <taxon>Alphaproteobacteria</taxon>
        <taxon>Rhodospirillales</taxon>
        <taxon>Rhodospirillaceae</taxon>
        <taxon>Elstera</taxon>
    </lineage>
</organism>
<accession>A0A0F3IPW2</accession>
<sequence length="93" mass="9779">MRARVPLMVGDAPLLAAGIGAAGLSLALTAPGEAWFTALDTLMETGAERARAEAACADQSALLRPSAAQAARRWYETLQEYRARCLGFSAGRV</sequence>
<dbReference type="Proteomes" id="UP000033774">
    <property type="component" value="Unassembled WGS sequence"/>
</dbReference>
<name>A0A0F3IPW2_9PROT</name>
<proteinExistence type="predicted"/>
<dbReference type="EMBL" id="LAJY01000452">
    <property type="protein sequence ID" value="KJV08771.1"/>
    <property type="molecule type" value="Genomic_DNA"/>
</dbReference>
<comment type="caution">
    <text evidence="1">The sequence shown here is derived from an EMBL/GenBank/DDBJ whole genome shotgun (WGS) entry which is preliminary data.</text>
</comment>
<reference evidence="1 2" key="1">
    <citation type="submission" date="2015-03" db="EMBL/GenBank/DDBJ databases">
        <title>Draft genome sequence of Elstera litoralis.</title>
        <authorList>
            <person name="Rahalkar M.C."/>
            <person name="Dhakephalkar P.K."/>
            <person name="Pore S.D."/>
            <person name="Arora P."/>
            <person name="Kapse N.G."/>
            <person name="Pandit P.S."/>
        </authorList>
    </citation>
    <scope>NUCLEOTIDE SEQUENCE [LARGE SCALE GENOMIC DNA]</scope>
    <source>
        <strain evidence="1 2">Dia-1</strain>
    </source>
</reference>
<dbReference type="AlphaFoldDB" id="A0A0F3IPW2"/>
<evidence type="ECO:0000313" key="1">
    <source>
        <dbReference type="EMBL" id="KJV08771.1"/>
    </source>
</evidence>
<protein>
    <submittedName>
        <fullName evidence="1">Uncharacterized protein</fullName>
    </submittedName>
</protein>
<gene>
    <name evidence="1" type="ORF">VZ95_15620</name>
</gene>
<evidence type="ECO:0000313" key="2">
    <source>
        <dbReference type="Proteomes" id="UP000033774"/>
    </source>
</evidence>